<dbReference type="GO" id="GO:0070086">
    <property type="term" value="P:ubiquitin-dependent endocytosis"/>
    <property type="evidence" value="ECO:0007669"/>
    <property type="project" value="TreeGrafter"/>
</dbReference>
<sequence>MRRAVTNLIPLNKTRILKTLKLDVSSVDDFYIELDDAHKTYLPGEEVKGQAILQLKKNLINVAVTLSLLGAVKLKNLSPSSSWRSSRKKVLFSHTIMIYGGDDADTGVEPGAEAVNGLTRGEHRFPFIVKLPKKKVFTSISFEKGSIRYSLKASLCDLKDKQMVLDLDEEVSKKTQNNSSFLTCEKYLNIVKPINVALFPSPKPKVLVLKYPTKKLRRTQSSSSTINSQTSTNSQETPQHQLQTPHSQEADPGAFGSQIKLTVTLQAMGYLRGEIIPVRINLQHFKQTRNINGIVVTLIRICRMDMGEDSAIQSFRKDLAQSILPLYLDPQTHRCELNTSLRVPTDAFPTIVGCEMVSFQYFVEVLVNLSNSKSSTNAMATPSRLDAGLDEENIEDVTTSSFRRQSIDNSPSPGGSVGWSSETNPTPNIFNVDKLKRMKNVITTSSEVIVGTERKISKRKKAQRDFYTESSAAVSPPASAVGSSTTSPGASSVSPQNLTDETSRVVSPGYAYTQPPPFQGGLSPSDIPTSPEVAEKEALRLRERALMPSEPDWSGDPEGTTAPDLPHNSHLLEYAIPAEAGSDAGYDEEYTDYVPMYVREEESLDTIHEDSAGSD</sequence>
<dbReference type="GeneID" id="34520050"/>
<dbReference type="PANTHER" id="PTHR11188">
    <property type="entry name" value="ARRESTIN DOMAIN CONTAINING PROTEIN"/>
    <property type="match status" value="1"/>
</dbReference>
<dbReference type="SMART" id="SM01017">
    <property type="entry name" value="Arrestin_C"/>
    <property type="match status" value="1"/>
</dbReference>
<proteinExistence type="inferred from homology"/>
<feature type="region of interest" description="Disordered" evidence="3">
    <location>
        <begin position="547"/>
        <end position="570"/>
    </location>
</feature>
<feature type="compositionally biased region" description="Low complexity" evidence="3">
    <location>
        <begin position="410"/>
        <end position="421"/>
    </location>
</feature>
<evidence type="ECO:0000256" key="3">
    <source>
        <dbReference type="SAM" id="MobiDB-lite"/>
    </source>
</evidence>
<dbReference type="InterPro" id="IPR014752">
    <property type="entry name" value="Arrestin-like_C"/>
</dbReference>
<dbReference type="SUPFAM" id="SSF81296">
    <property type="entry name" value="E set domains"/>
    <property type="match status" value="2"/>
</dbReference>
<dbReference type="InterPro" id="IPR050357">
    <property type="entry name" value="Arrestin_domain-protein"/>
</dbReference>
<dbReference type="InterPro" id="IPR011022">
    <property type="entry name" value="Arrestin_C-like"/>
</dbReference>
<dbReference type="RefSeq" id="XP_022458662.1">
    <property type="nucleotide sequence ID" value="XM_022602903.1"/>
</dbReference>
<evidence type="ECO:0000256" key="2">
    <source>
        <dbReference type="ARBA" id="ARBA00040066"/>
    </source>
</evidence>
<reference evidence="5" key="2">
    <citation type="submission" date="2014-02" db="EMBL/GenBank/DDBJ databases">
        <title>Complete DNA sequence of /Kuraishia capsulata/ illustrates novel genomic features among budding yeasts (/Saccharomycotina/).</title>
        <authorList>
            <person name="Morales L."/>
            <person name="Noel B."/>
            <person name="Porcel B."/>
            <person name="Marcet-Houben M."/>
            <person name="Hullo M-F."/>
            <person name="Sacerdot C."/>
            <person name="Tekaia F."/>
            <person name="Leh-Louis V."/>
            <person name="Despons L."/>
            <person name="Khanna V."/>
            <person name="Aury J-M."/>
            <person name="Barbe V."/>
            <person name="Couloux A."/>
            <person name="Labadie K."/>
            <person name="Pelletier E."/>
            <person name="Souciet J-L."/>
            <person name="Boekhout T."/>
            <person name="Gabaldon T."/>
            <person name="Wincker P."/>
            <person name="Dujon B."/>
        </authorList>
    </citation>
    <scope>NUCLEOTIDE SEQUENCE</scope>
    <source>
        <strain evidence="5">CBS 1993</strain>
    </source>
</reference>
<keyword evidence="6" id="KW-1185">Reference proteome</keyword>
<gene>
    <name evidence="5" type="ORF">KUCA_T00002634001</name>
</gene>
<dbReference type="Proteomes" id="UP000019384">
    <property type="component" value="Unassembled WGS sequence"/>
</dbReference>
<protein>
    <recommendedName>
        <fullName evidence="2">pH-response regulator protein palF/RIM8</fullName>
    </recommendedName>
</protein>
<dbReference type="GO" id="GO:0031625">
    <property type="term" value="F:ubiquitin protein ligase binding"/>
    <property type="evidence" value="ECO:0007669"/>
    <property type="project" value="TreeGrafter"/>
</dbReference>
<dbReference type="Pfam" id="PF02752">
    <property type="entry name" value="Arrestin_C"/>
    <property type="match status" value="1"/>
</dbReference>
<feature type="compositionally biased region" description="Polar residues" evidence="3">
    <location>
        <begin position="398"/>
        <end position="409"/>
    </location>
</feature>
<dbReference type="HOGENOM" id="CLU_006001_0_0_1"/>
<dbReference type="InterPro" id="IPR014756">
    <property type="entry name" value="Ig_E-set"/>
</dbReference>
<feature type="domain" description="Arrestin C-terminal-like" evidence="4">
    <location>
        <begin position="255"/>
        <end position="383"/>
    </location>
</feature>
<dbReference type="Gene3D" id="2.60.40.640">
    <property type="match status" value="2"/>
</dbReference>
<comment type="similarity">
    <text evidence="1">Belongs to the arrestin family. PalF/RIM8 subfamily.</text>
</comment>
<name>W6MK22_9ASCO</name>
<dbReference type="EMBL" id="HG793127">
    <property type="protein sequence ID" value="CDK26661.1"/>
    <property type="molecule type" value="Genomic_DNA"/>
</dbReference>
<dbReference type="Pfam" id="PF00339">
    <property type="entry name" value="Arrestin_N"/>
    <property type="match status" value="1"/>
</dbReference>
<evidence type="ECO:0000259" key="4">
    <source>
        <dbReference type="SMART" id="SM01017"/>
    </source>
</evidence>
<dbReference type="GO" id="GO:0030674">
    <property type="term" value="F:protein-macromolecule adaptor activity"/>
    <property type="evidence" value="ECO:0007669"/>
    <property type="project" value="TreeGrafter"/>
</dbReference>
<feature type="compositionally biased region" description="Polar residues" evidence="3">
    <location>
        <begin position="236"/>
        <end position="247"/>
    </location>
</feature>
<dbReference type="GO" id="GO:0005829">
    <property type="term" value="C:cytosol"/>
    <property type="evidence" value="ECO:0007669"/>
    <property type="project" value="TreeGrafter"/>
</dbReference>
<accession>W6MK22</accession>
<reference evidence="5" key="1">
    <citation type="submission" date="2013-12" db="EMBL/GenBank/DDBJ databases">
        <authorList>
            <person name="Genoscope - CEA"/>
        </authorList>
    </citation>
    <scope>NUCLEOTIDE SEQUENCE</scope>
    <source>
        <strain evidence="5">CBS 1993</strain>
    </source>
</reference>
<feature type="region of interest" description="Disordered" evidence="3">
    <location>
        <begin position="218"/>
        <end position="253"/>
    </location>
</feature>
<feature type="compositionally biased region" description="Low complexity" evidence="3">
    <location>
        <begin position="219"/>
        <end position="235"/>
    </location>
</feature>
<evidence type="ECO:0000313" key="6">
    <source>
        <dbReference type="Proteomes" id="UP000019384"/>
    </source>
</evidence>
<dbReference type="PANTHER" id="PTHR11188:SF161">
    <property type="entry name" value="PH-RESPONSE REGULATOR PROTEIN PALF_RIM8"/>
    <property type="match status" value="1"/>
</dbReference>
<dbReference type="OrthoDB" id="7785529at2759"/>
<feature type="region of interest" description="Disordered" evidence="3">
    <location>
        <begin position="398"/>
        <end position="431"/>
    </location>
</feature>
<feature type="region of interest" description="Disordered" evidence="3">
    <location>
        <begin position="459"/>
        <end position="533"/>
    </location>
</feature>
<dbReference type="InterPro" id="IPR011021">
    <property type="entry name" value="Arrestin-like_N"/>
</dbReference>
<evidence type="ECO:0000313" key="5">
    <source>
        <dbReference type="EMBL" id="CDK26661.1"/>
    </source>
</evidence>
<evidence type="ECO:0000256" key="1">
    <source>
        <dbReference type="ARBA" id="ARBA00037950"/>
    </source>
</evidence>
<dbReference type="GO" id="GO:0005886">
    <property type="term" value="C:plasma membrane"/>
    <property type="evidence" value="ECO:0007669"/>
    <property type="project" value="TreeGrafter"/>
</dbReference>
<dbReference type="AlphaFoldDB" id="W6MK22"/>
<dbReference type="STRING" id="1382522.W6MK22"/>
<organism evidence="5 6">
    <name type="scientific">Kuraishia capsulata CBS 1993</name>
    <dbReference type="NCBI Taxonomy" id="1382522"/>
    <lineage>
        <taxon>Eukaryota</taxon>
        <taxon>Fungi</taxon>
        <taxon>Dikarya</taxon>
        <taxon>Ascomycota</taxon>
        <taxon>Saccharomycotina</taxon>
        <taxon>Pichiomycetes</taxon>
        <taxon>Pichiales</taxon>
        <taxon>Pichiaceae</taxon>
        <taxon>Kuraishia</taxon>
    </lineage>
</organism>
<feature type="compositionally biased region" description="Low complexity" evidence="3">
    <location>
        <begin position="470"/>
        <end position="495"/>
    </location>
</feature>